<reference evidence="2" key="1">
    <citation type="submission" date="2015-10" db="EMBL/GenBank/DDBJ databases">
        <authorList>
            <person name="Gilbert D.G."/>
        </authorList>
    </citation>
    <scope>NUCLEOTIDE SEQUENCE</scope>
</reference>
<gene>
    <name evidence="2" type="ORF">MGWOODY_Hyp742</name>
</gene>
<protein>
    <submittedName>
        <fullName evidence="2">Uncharacterized protein</fullName>
    </submittedName>
</protein>
<name>A0A160U3R3_9ZZZZ</name>
<dbReference type="PROSITE" id="PS51257">
    <property type="entry name" value="PROKAR_LIPOPROTEIN"/>
    <property type="match status" value="1"/>
</dbReference>
<dbReference type="EMBL" id="CZQD01000038">
    <property type="protein sequence ID" value="CUS57139.1"/>
    <property type="molecule type" value="Genomic_DNA"/>
</dbReference>
<accession>A0A160U3R3</accession>
<sequence>MKKPLIAILFGLGAFGLAACDTNEGPAEELGEEIDDAADELEDETN</sequence>
<proteinExistence type="predicted"/>
<evidence type="ECO:0000313" key="2">
    <source>
        <dbReference type="EMBL" id="CUS57139.1"/>
    </source>
</evidence>
<dbReference type="AlphaFoldDB" id="A0A160U3R3"/>
<evidence type="ECO:0000256" key="1">
    <source>
        <dbReference type="SAM" id="MobiDB-lite"/>
    </source>
</evidence>
<organism evidence="2">
    <name type="scientific">hydrothermal vent metagenome</name>
    <dbReference type="NCBI Taxonomy" id="652676"/>
    <lineage>
        <taxon>unclassified sequences</taxon>
        <taxon>metagenomes</taxon>
        <taxon>ecological metagenomes</taxon>
    </lineage>
</organism>
<feature type="region of interest" description="Disordered" evidence="1">
    <location>
        <begin position="27"/>
        <end position="46"/>
    </location>
</feature>